<proteinExistence type="predicted"/>
<dbReference type="InterPro" id="IPR019239">
    <property type="entry name" value="VapB_antitoxin"/>
</dbReference>
<gene>
    <name evidence="1" type="ORF">UFOPK3772_00482</name>
</gene>
<dbReference type="Pfam" id="PF09957">
    <property type="entry name" value="VapB_antitoxin"/>
    <property type="match status" value="1"/>
</dbReference>
<name>A0A6J7ITP4_9ZZZZ</name>
<dbReference type="AlphaFoldDB" id="A0A6J7ITP4"/>
<accession>A0A6J7ITP4</accession>
<evidence type="ECO:0000313" key="1">
    <source>
        <dbReference type="EMBL" id="CAB4934533.1"/>
    </source>
</evidence>
<sequence>MPRDRHVDLYTSNVYFDVMTRTNIDLPDELVLQAMEIFGLPTKRSAVEFALRRLLESRMSLSDLDAMVGVGWDADLDAIRTDDPIVD</sequence>
<reference evidence="1" key="1">
    <citation type="submission" date="2020-05" db="EMBL/GenBank/DDBJ databases">
        <authorList>
            <person name="Chiriac C."/>
            <person name="Salcher M."/>
            <person name="Ghai R."/>
            <person name="Kavagutti S V."/>
        </authorList>
    </citation>
    <scope>NUCLEOTIDE SEQUENCE</scope>
</reference>
<dbReference type="EMBL" id="CAFBNE010000009">
    <property type="protein sequence ID" value="CAB4934533.1"/>
    <property type="molecule type" value="Genomic_DNA"/>
</dbReference>
<organism evidence="1">
    <name type="scientific">freshwater metagenome</name>
    <dbReference type="NCBI Taxonomy" id="449393"/>
    <lineage>
        <taxon>unclassified sequences</taxon>
        <taxon>metagenomes</taxon>
        <taxon>ecological metagenomes</taxon>
    </lineage>
</organism>
<protein>
    <submittedName>
        <fullName evidence="1">Unannotated protein</fullName>
    </submittedName>
</protein>